<protein>
    <submittedName>
        <fullName evidence="2">Uncharacterized protein</fullName>
    </submittedName>
</protein>
<evidence type="ECO:0000313" key="3">
    <source>
        <dbReference type="Proteomes" id="UP000653343"/>
    </source>
</evidence>
<feature type="compositionally biased region" description="Polar residues" evidence="1">
    <location>
        <begin position="29"/>
        <end position="38"/>
    </location>
</feature>
<sequence>MGVLPDFDRDLAVRSFDVLQGVIPEENKVNPQSAQQSAGEGRMQKGRHFN</sequence>
<organism evidence="2 3">
    <name type="scientific">Undibacterium squillarum</name>
    <dbReference type="NCBI Taxonomy" id="1131567"/>
    <lineage>
        <taxon>Bacteria</taxon>
        <taxon>Pseudomonadati</taxon>
        <taxon>Pseudomonadota</taxon>
        <taxon>Betaproteobacteria</taxon>
        <taxon>Burkholderiales</taxon>
        <taxon>Oxalobacteraceae</taxon>
        <taxon>Undibacterium</taxon>
    </lineage>
</organism>
<evidence type="ECO:0000313" key="2">
    <source>
        <dbReference type="EMBL" id="GGX34446.1"/>
    </source>
</evidence>
<name>A0ABQ2XVZ5_9BURK</name>
<evidence type="ECO:0000256" key="1">
    <source>
        <dbReference type="SAM" id="MobiDB-lite"/>
    </source>
</evidence>
<gene>
    <name evidence="2" type="ORF">GCM10010946_09560</name>
</gene>
<comment type="caution">
    <text evidence="2">The sequence shown here is derived from an EMBL/GenBank/DDBJ whole genome shotgun (WGS) entry which is preliminary data.</text>
</comment>
<accession>A0ABQ2XVZ5</accession>
<keyword evidence="3" id="KW-1185">Reference proteome</keyword>
<proteinExistence type="predicted"/>
<dbReference type="EMBL" id="BMYU01000002">
    <property type="protein sequence ID" value="GGX34446.1"/>
    <property type="molecule type" value="Genomic_DNA"/>
</dbReference>
<feature type="region of interest" description="Disordered" evidence="1">
    <location>
        <begin position="24"/>
        <end position="50"/>
    </location>
</feature>
<dbReference type="Proteomes" id="UP000653343">
    <property type="component" value="Unassembled WGS sequence"/>
</dbReference>
<reference evidence="3" key="1">
    <citation type="journal article" date="2019" name="Int. J. Syst. Evol. Microbiol.">
        <title>The Global Catalogue of Microorganisms (GCM) 10K type strain sequencing project: providing services to taxonomists for standard genome sequencing and annotation.</title>
        <authorList>
            <consortium name="The Broad Institute Genomics Platform"/>
            <consortium name="The Broad Institute Genome Sequencing Center for Infectious Disease"/>
            <person name="Wu L."/>
            <person name="Ma J."/>
        </authorList>
    </citation>
    <scope>NUCLEOTIDE SEQUENCE [LARGE SCALE GENOMIC DNA]</scope>
    <source>
        <strain evidence="3">KCTC 23917</strain>
    </source>
</reference>